<feature type="compositionally biased region" description="Low complexity" evidence="1">
    <location>
        <begin position="43"/>
        <end position="53"/>
    </location>
</feature>
<evidence type="ECO:0000259" key="2">
    <source>
        <dbReference type="PROSITE" id="PS50106"/>
    </source>
</evidence>
<feature type="compositionally biased region" description="Pro residues" evidence="1">
    <location>
        <begin position="54"/>
        <end position="65"/>
    </location>
</feature>
<reference evidence="5" key="1">
    <citation type="submission" date="2016-06" db="UniProtKB">
        <authorList>
            <consortium name="WormBaseParasite"/>
        </authorList>
    </citation>
    <scope>IDENTIFICATION</scope>
</reference>
<dbReference type="Proteomes" id="UP000272942">
    <property type="component" value="Unassembled WGS sequence"/>
</dbReference>
<evidence type="ECO:0000313" key="5">
    <source>
        <dbReference type="WBParaSite" id="ECPE_0000238801-mRNA-1"/>
    </source>
</evidence>
<name>A0A183A603_9TREM</name>
<dbReference type="WBParaSite" id="ECPE_0000238801-mRNA-1">
    <property type="protein sequence ID" value="ECPE_0000238801-mRNA-1"/>
    <property type="gene ID" value="ECPE_0000238801"/>
</dbReference>
<organism evidence="5">
    <name type="scientific">Echinostoma caproni</name>
    <dbReference type="NCBI Taxonomy" id="27848"/>
    <lineage>
        <taxon>Eukaryota</taxon>
        <taxon>Metazoa</taxon>
        <taxon>Spiralia</taxon>
        <taxon>Lophotrochozoa</taxon>
        <taxon>Platyhelminthes</taxon>
        <taxon>Trematoda</taxon>
        <taxon>Digenea</taxon>
        <taxon>Plagiorchiida</taxon>
        <taxon>Echinostomata</taxon>
        <taxon>Echinostomatoidea</taxon>
        <taxon>Echinostomatidae</taxon>
        <taxon>Echinostoma</taxon>
    </lineage>
</organism>
<gene>
    <name evidence="3" type="ORF">ECPE_LOCUS2388</name>
</gene>
<dbReference type="SUPFAM" id="SSF50156">
    <property type="entry name" value="PDZ domain-like"/>
    <property type="match status" value="1"/>
</dbReference>
<evidence type="ECO:0000313" key="3">
    <source>
        <dbReference type="EMBL" id="VDP66328.1"/>
    </source>
</evidence>
<evidence type="ECO:0000256" key="1">
    <source>
        <dbReference type="SAM" id="MobiDB-lite"/>
    </source>
</evidence>
<feature type="region of interest" description="Disordered" evidence="1">
    <location>
        <begin position="1"/>
        <end position="65"/>
    </location>
</feature>
<protein>
    <submittedName>
        <fullName evidence="5">PDZ domain-containing protein</fullName>
    </submittedName>
</protein>
<evidence type="ECO:0000313" key="4">
    <source>
        <dbReference type="Proteomes" id="UP000272942"/>
    </source>
</evidence>
<dbReference type="Pfam" id="PF00595">
    <property type="entry name" value="PDZ"/>
    <property type="match status" value="1"/>
</dbReference>
<dbReference type="EMBL" id="UZAN01039583">
    <property type="protein sequence ID" value="VDP66328.1"/>
    <property type="molecule type" value="Genomic_DNA"/>
</dbReference>
<dbReference type="OrthoDB" id="6286708at2759"/>
<dbReference type="PROSITE" id="PS50106">
    <property type="entry name" value="PDZ"/>
    <property type="match status" value="1"/>
</dbReference>
<feature type="domain" description="PDZ" evidence="2">
    <location>
        <begin position="79"/>
        <end position="147"/>
    </location>
</feature>
<dbReference type="Gene3D" id="2.30.42.10">
    <property type="match status" value="1"/>
</dbReference>
<proteinExistence type="predicted"/>
<dbReference type="AlphaFoldDB" id="A0A183A603"/>
<sequence>MPDYPCPAYEEAGDSSSDDDTDVLQGFMYNDSGELVPVPKDGPPNSVSTTVPTTEPPPPSEFPRPPMNLTARLEAGKRDVTVPRDANGKFGVKITRMGSRFFLSFVEQSSSAAKCGLGFGDQILAVHGIDTSRMTGSRLMCALARSPAKEICFTVVQR</sequence>
<feature type="compositionally biased region" description="Acidic residues" evidence="1">
    <location>
        <begin position="11"/>
        <end position="22"/>
    </location>
</feature>
<dbReference type="InterPro" id="IPR001478">
    <property type="entry name" value="PDZ"/>
</dbReference>
<reference evidence="3 4" key="2">
    <citation type="submission" date="2018-11" db="EMBL/GenBank/DDBJ databases">
        <authorList>
            <consortium name="Pathogen Informatics"/>
        </authorList>
    </citation>
    <scope>NUCLEOTIDE SEQUENCE [LARGE SCALE GENOMIC DNA]</scope>
    <source>
        <strain evidence="3 4">Egypt</strain>
    </source>
</reference>
<accession>A0A183A603</accession>
<keyword evidence="4" id="KW-1185">Reference proteome</keyword>
<dbReference type="InterPro" id="IPR036034">
    <property type="entry name" value="PDZ_sf"/>
</dbReference>